<dbReference type="InterPro" id="IPR002125">
    <property type="entry name" value="CMP_dCMP_dom"/>
</dbReference>
<evidence type="ECO:0000256" key="10">
    <source>
        <dbReference type="ARBA" id="ARBA00023002"/>
    </source>
</evidence>
<evidence type="ECO:0000256" key="1">
    <source>
        <dbReference type="ARBA" id="ARBA00002151"/>
    </source>
</evidence>
<evidence type="ECO:0000256" key="11">
    <source>
        <dbReference type="ARBA" id="ARBA00023268"/>
    </source>
</evidence>
<evidence type="ECO:0000256" key="7">
    <source>
        <dbReference type="ARBA" id="ARBA00022723"/>
    </source>
</evidence>
<evidence type="ECO:0000256" key="9">
    <source>
        <dbReference type="ARBA" id="ARBA00022857"/>
    </source>
</evidence>
<keyword evidence="14 16" id="KW-0378">Hydrolase</keyword>
<dbReference type="CDD" id="cd01284">
    <property type="entry name" value="Riboflavin_deaminase-reductase"/>
    <property type="match status" value="1"/>
</dbReference>
<keyword evidence="7 14" id="KW-0479">Metal-binding</keyword>
<evidence type="ECO:0000256" key="12">
    <source>
        <dbReference type="ARBA" id="ARBA00049861"/>
    </source>
</evidence>
<sequence length="368" mass="39499">MSEDERWMQKALELAELGRNQTSPNPLVGAVVVRNGELVGQGAHLKAGGPHAEVHALRMAGEQASGSTVYVTLEPCSHYGRTPPCAKALIEAGVARVVVAMEDPNPQVHGRGIQLLREAGIEVRTGVLSQQAALQNESFLTWVTQKRPFIVWKCAATLDGYIATETGHSFYVTGEAARAEVQHLRERIPAIAVGVETVLKDNPRLTVRSATAKRQPLRVIFDSQLRFTADAQMLSEPGRTLIYTTVAAATTANATALQQASGTQLEVAPMPTEANGRVSLTAALQDLAGRGIDSLLVEGGATLASALLQQQLIDKVVYFVAPKLLAGGMNALFGANHMRMTEAIQLRNVTWSQIGDDLRCEGYPQYGS</sequence>
<keyword evidence="10 14" id="KW-0560">Oxidoreductase</keyword>
<dbReference type="GO" id="GO:0008703">
    <property type="term" value="F:5-amino-6-(5-phosphoribosylamino)uracil reductase activity"/>
    <property type="evidence" value="ECO:0007669"/>
    <property type="project" value="UniProtKB-EC"/>
</dbReference>
<dbReference type="InterPro" id="IPR011549">
    <property type="entry name" value="RibD_C"/>
</dbReference>
<evidence type="ECO:0000256" key="8">
    <source>
        <dbReference type="ARBA" id="ARBA00022833"/>
    </source>
</evidence>
<evidence type="ECO:0000256" key="5">
    <source>
        <dbReference type="ARBA" id="ARBA00007417"/>
    </source>
</evidence>
<dbReference type="Pfam" id="PF00383">
    <property type="entry name" value="dCMP_cyt_deam_1"/>
    <property type="match status" value="1"/>
</dbReference>
<dbReference type="PROSITE" id="PS00903">
    <property type="entry name" value="CYT_DCMP_DEAMINASES_1"/>
    <property type="match status" value="1"/>
</dbReference>
<comment type="catalytic activity">
    <reaction evidence="13 14">
        <text>2,5-diamino-6-hydroxy-4-(5-phosphoribosylamino)-pyrimidine + H2O + H(+) = 5-amino-6-(5-phospho-D-ribosylamino)uracil + NH4(+)</text>
        <dbReference type="Rhea" id="RHEA:21868"/>
        <dbReference type="ChEBI" id="CHEBI:15377"/>
        <dbReference type="ChEBI" id="CHEBI:15378"/>
        <dbReference type="ChEBI" id="CHEBI:28938"/>
        <dbReference type="ChEBI" id="CHEBI:58453"/>
        <dbReference type="ChEBI" id="CHEBI:58614"/>
        <dbReference type="EC" id="3.5.4.26"/>
    </reaction>
</comment>
<dbReference type="SUPFAM" id="SSF53597">
    <property type="entry name" value="Dihydrofolate reductase-like"/>
    <property type="match status" value="1"/>
</dbReference>
<dbReference type="InterPro" id="IPR016193">
    <property type="entry name" value="Cytidine_deaminase-like"/>
</dbReference>
<dbReference type="PANTHER" id="PTHR38011">
    <property type="entry name" value="DIHYDROFOLATE REDUCTASE FAMILY PROTEIN (AFU_ORTHOLOGUE AFUA_8G06820)"/>
    <property type="match status" value="1"/>
</dbReference>
<dbReference type="InterPro" id="IPR016192">
    <property type="entry name" value="APOBEC/CMP_deaminase_Zn-bd"/>
</dbReference>
<evidence type="ECO:0000256" key="4">
    <source>
        <dbReference type="ARBA" id="ARBA00005259"/>
    </source>
</evidence>
<dbReference type="Gene3D" id="3.40.430.10">
    <property type="entry name" value="Dihydrofolate Reductase, subunit A"/>
    <property type="match status" value="1"/>
</dbReference>
<dbReference type="InterPro" id="IPR050765">
    <property type="entry name" value="Riboflavin_Biosynth_HTPR"/>
</dbReference>
<comment type="catalytic activity">
    <reaction evidence="12 14">
        <text>5-amino-6-(5-phospho-D-ribitylamino)uracil + NADP(+) = 5-amino-6-(5-phospho-D-ribosylamino)uracil + NADPH + H(+)</text>
        <dbReference type="Rhea" id="RHEA:17845"/>
        <dbReference type="ChEBI" id="CHEBI:15378"/>
        <dbReference type="ChEBI" id="CHEBI:57783"/>
        <dbReference type="ChEBI" id="CHEBI:58349"/>
        <dbReference type="ChEBI" id="CHEBI:58421"/>
        <dbReference type="ChEBI" id="CHEBI:58453"/>
        <dbReference type="EC" id="1.1.1.193"/>
    </reaction>
</comment>
<evidence type="ECO:0000259" key="15">
    <source>
        <dbReference type="PROSITE" id="PS51747"/>
    </source>
</evidence>
<dbReference type="NCBIfam" id="TIGR00227">
    <property type="entry name" value="ribD_Cterm"/>
    <property type="match status" value="1"/>
</dbReference>
<comment type="function">
    <text evidence="1 14">Converts 2,5-diamino-6-(ribosylamino)-4(3h)-pyrimidinone 5'-phosphate into 5-amino-6-(ribosylamino)-2,4(1h,3h)-pyrimidinedione 5'-phosphate.</text>
</comment>
<reference evidence="17" key="1">
    <citation type="journal article" date="2019" name="Int. J. Syst. Evol. Microbiol.">
        <title>The Global Catalogue of Microorganisms (GCM) 10K type strain sequencing project: providing services to taxonomists for standard genome sequencing and annotation.</title>
        <authorList>
            <consortium name="The Broad Institute Genomics Platform"/>
            <consortium name="The Broad Institute Genome Sequencing Center for Infectious Disease"/>
            <person name="Wu L."/>
            <person name="Ma J."/>
        </authorList>
    </citation>
    <scope>NUCLEOTIDE SEQUENCE [LARGE SCALE GENOMIC DNA]</scope>
    <source>
        <strain evidence="17">CGMCC 1.12286</strain>
    </source>
</reference>
<evidence type="ECO:0000256" key="13">
    <source>
        <dbReference type="ARBA" id="ARBA00049886"/>
    </source>
</evidence>
<dbReference type="EC" id="3.5.4.26" evidence="14"/>
<dbReference type="NCBIfam" id="TIGR00326">
    <property type="entry name" value="eubact_ribD"/>
    <property type="match status" value="1"/>
</dbReference>
<dbReference type="RefSeq" id="WP_377942341.1">
    <property type="nucleotide sequence ID" value="NZ_JBHUCX010000020.1"/>
</dbReference>
<proteinExistence type="inferred from homology"/>
<keyword evidence="9 14" id="KW-0521">NADP</keyword>
<evidence type="ECO:0000256" key="14">
    <source>
        <dbReference type="PIRNR" id="PIRNR006769"/>
    </source>
</evidence>
<dbReference type="Proteomes" id="UP001597079">
    <property type="component" value="Unassembled WGS sequence"/>
</dbReference>
<comment type="similarity">
    <text evidence="5 14">In the C-terminal section; belongs to the HTP reductase family.</text>
</comment>
<dbReference type="Pfam" id="PF01872">
    <property type="entry name" value="RibD_C"/>
    <property type="match status" value="1"/>
</dbReference>
<evidence type="ECO:0000313" key="17">
    <source>
        <dbReference type="Proteomes" id="UP001597079"/>
    </source>
</evidence>
<keyword evidence="11" id="KW-0511">Multifunctional enzyme</keyword>
<evidence type="ECO:0000313" key="16">
    <source>
        <dbReference type="EMBL" id="MFD1674474.1"/>
    </source>
</evidence>
<keyword evidence="17" id="KW-1185">Reference proteome</keyword>
<comment type="cofactor">
    <cofactor evidence="14">
        <name>Zn(2+)</name>
        <dbReference type="ChEBI" id="CHEBI:29105"/>
    </cofactor>
    <text evidence="14">Binds 1 zinc ion.</text>
</comment>
<dbReference type="InterPro" id="IPR002734">
    <property type="entry name" value="RibDG_C"/>
</dbReference>
<dbReference type="PIRSF" id="PIRSF006769">
    <property type="entry name" value="RibD"/>
    <property type="match status" value="1"/>
</dbReference>
<keyword evidence="8 14" id="KW-0862">Zinc</keyword>
<gene>
    <name evidence="16" type="primary">ribD</name>
    <name evidence="16" type="ORF">ACFSB2_07110</name>
</gene>
<comment type="similarity">
    <text evidence="4 14">In the N-terminal section; belongs to the cytidine and deoxycytidylate deaminase family.</text>
</comment>
<dbReference type="EMBL" id="JBHUCX010000020">
    <property type="protein sequence ID" value="MFD1674474.1"/>
    <property type="molecule type" value="Genomic_DNA"/>
</dbReference>
<evidence type="ECO:0000256" key="3">
    <source>
        <dbReference type="ARBA" id="ARBA00004910"/>
    </source>
</evidence>
<dbReference type="PROSITE" id="PS51747">
    <property type="entry name" value="CYT_DCMP_DEAMINASES_2"/>
    <property type="match status" value="1"/>
</dbReference>
<dbReference type="SUPFAM" id="SSF53927">
    <property type="entry name" value="Cytidine deaminase-like"/>
    <property type="match status" value="1"/>
</dbReference>
<comment type="caution">
    <text evidence="16">The sequence shown here is derived from an EMBL/GenBank/DDBJ whole genome shotgun (WGS) entry which is preliminary data.</text>
</comment>
<name>A0ABW4JDK9_9BACL</name>
<evidence type="ECO:0000256" key="2">
    <source>
        <dbReference type="ARBA" id="ARBA00004882"/>
    </source>
</evidence>
<dbReference type="EC" id="1.1.1.193" evidence="14"/>
<dbReference type="GO" id="GO:0008835">
    <property type="term" value="F:diaminohydroxyphosphoribosylaminopyrimidine deaminase activity"/>
    <property type="evidence" value="ECO:0007669"/>
    <property type="project" value="UniProtKB-EC"/>
</dbReference>
<dbReference type="InterPro" id="IPR024072">
    <property type="entry name" value="DHFR-like_dom_sf"/>
</dbReference>
<dbReference type="PANTHER" id="PTHR38011:SF7">
    <property type="entry name" value="2,5-DIAMINO-6-RIBOSYLAMINO-4(3H)-PYRIMIDINONE 5'-PHOSPHATE REDUCTASE"/>
    <property type="match status" value="1"/>
</dbReference>
<dbReference type="InterPro" id="IPR004794">
    <property type="entry name" value="Eubact_RibD"/>
</dbReference>
<comment type="pathway">
    <text evidence="2 14">Cofactor biosynthesis; riboflavin biosynthesis; 5-amino-6-(D-ribitylamino)uracil from GTP: step 2/4.</text>
</comment>
<keyword evidence="6 14" id="KW-0686">Riboflavin biosynthesis</keyword>
<protein>
    <recommendedName>
        <fullName evidence="14">Riboflavin biosynthesis protein RibD</fullName>
    </recommendedName>
    <domain>
        <recommendedName>
            <fullName evidence="14">Diaminohydroxyphosphoribosylaminopyrimidine deaminase</fullName>
            <shortName evidence="14">DRAP deaminase</shortName>
            <ecNumber evidence="14">3.5.4.26</ecNumber>
        </recommendedName>
        <alternativeName>
            <fullName evidence="14">Riboflavin-specific deaminase</fullName>
        </alternativeName>
    </domain>
    <domain>
        <recommendedName>
            <fullName evidence="14">5-amino-6-(5-phosphoribosylamino)uracil reductase</fullName>
            <ecNumber evidence="14">1.1.1.193</ecNumber>
        </recommendedName>
        <alternativeName>
            <fullName evidence="14">HTP reductase</fullName>
        </alternativeName>
    </domain>
</protein>
<feature type="domain" description="CMP/dCMP-type deaminase" evidence="15">
    <location>
        <begin position="2"/>
        <end position="123"/>
    </location>
</feature>
<accession>A0ABW4JDK9</accession>
<comment type="pathway">
    <text evidence="3 14">Cofactor biosynthesis; riboflavin biosynthesis; 5-amino-6-(D-ribitylamino)uracil from GTP: step 3/4.</text>
</comment>
<organism evidence="16 17">
    <name type="scientific">Alicyclobacillus fodiniaquatilis</name>
    <dbReference type="NCBI Taxonomy" id="1661150"/>
    <lineage>
        <taxon>Bacteria</taxon>
        <taxon>Bacillati</taxon>
        <taxon>Bacillota</taxon>
        <taxon>Bacilli</taxon>
        <taxon>Bacillales</taxon>
        <taxon>Alicyclobacillaceae</taxon>
        <taxon>Alicyclobacillus</taxon>
    </lineage>
</organism>
<dbReference type="Gene3D" id="3.40.140.10">
    <property type="entry name" value="Cytidine Deaminase, domain 2"/>
    <property type="match status" value="1"/>
</dbReference>
<evidence type="ECO:0000256" key="6">
    <source>
        <dbReference type="ARBA" id="ARBA00022619"/>
    </source>
</evidence>